<protein>
    <submittedName>
        <fullName evidence="2">Dihydrodipicolinate synthase/N-acetylneuraminate lyase</fullName>
    </submittedName>
</protein>
<dbReference type="STRING" id="665467.SAMN02982931_04387"/>
<name>A0A1G6ECM3_9HYPH</name>
<dbReference type="EMBL" id="FMXQ01000011">
    <property type="protein sequence ID" value="SDB55184.1"/>
    <property type="molecule type" value="Genomic_DNA"/>
</dbReference>
<dbReference type="Gene3D" id="3.20.20.70">
    <property type="entry name" value="Aldolase class I"/>
    <property type="match status" value="1"/>
</dbReference>
<dbReference type="InterPro" id="IPR002220">
    <property type="entry name" value="DapA-like"/>
</dbReference>
<dbReference type="SMART" id="SM01130">
    <property type="entry name" value="DHDPS"/>
    <property type="match status" value="1"/>
</dbReference>
<accession>A0A1G6ECM3</accession>
<evidence type="ECO:0000313" key="2">
    <source>
        <dbReference type="EMBL" id="SDB55184.1"/>
    </source>
</evidence>
<dbReference type="CDD" id="cd00408">
    <property type="entry name" value="DHDPS-like"/>
    <property type="match status" value="1"/>
</dbReference>
<keyword evidence="1 2" id="KW-0456">Lyase</keyword>
<dbReference type="Proteomes" id="UP000199071">
    <property type="component" value="Unassembled WGS sequence"/>
</dbReference>
<evidence type="ECO:0000313" key="3">
    <source>
        <dbReference type="Proteomes" id="UP000199071"/>
    </source>
</evidence>
<dbReference type="GO" id="GO:0016829">
    <property type="term" value="F:lyase activity"/>
    <property type="evidence" value="ECO:0007669"/>
    <property type="project" value="UniProtKB-KW"/>
</dbReference>
<evidence type="ECO:0000256" key="1">
    <source>
        <dbReference type="ARBA" id="ARBA00023239"/>
    </source>
</evidence>
<dbReference type="OrthoDB" id="9778880at2"/>
<dbReference type="RefSeq" id="WP_090880237.1">
    <property type="nucleotide sequence ID" value="NZ_FMXQ01000011.1"/>
</dbReference>
<proteinExistence type="predicted"/>
<sequence>MKTDPVTPADLVRSVIAVPPLARAADGSADVEQNRKIVGWMAEGGVSSFLYGGNANFYHLGLAEFPSVLDMMVEIAPADGWMIPAFGPDFGKALDQVRILRDYDFPTAMALPMNGPTKPAGVATGLRRIADAYGRPITAYVRAENYFAPRDMAALIADGVVCVVKYAVERADPGTDRYLSELVEAIGTERLVSGIGERPAIVHVLDFGVAAFTSGSVTIAPHMSTAILKALKSRDRQTAEALRERFLAFEDQRDAHSPIVVLHDAVQLVGIAETGPIQPYLANLDPGQVAGVADAAKALYEENRRYLSDPAT</sequence>
<dbReference type="InterPro" id="IPR013785">
    <property type="entry name" value="Aldolase_TIM"/>
</dbReference>
<dbReference type="SUPFAM" id="SSF51569">
    <property type="entry name" value="Aldolase"/>
    <property type="match status" value="1"/>
</dbReference>
<keyword evidence="3" id="KW-1185">Reference proteome</keyword>
<organism evidence="2 3">
    <name type="scientific">Bauldia litoralis</name>
    <dbReference type="NCBI Taxonomy" id="665467"/>
    <lineage>
        <taxon>Bacteria</taxon>
        <taxon>Pseudomonadati</taxon>
        <taxon>Pseudomonadota</taxon>
        <taxon>Alphaproteobacteria</taxon>
        <taxon>Hyphomicrobiales</taxon>
        <taxon>Kaistiaceae</taxon>
        <taxon>Bauldia</taxon>
    </lineage>
</organism>
<reference evidence="2 3" key="1">
    <citation type="submission" date="2016-10" db="EMBL/GenBank/DDBJ databases">
        <authorList>
            <person name="de Groot N.N."/>
        </authorList>
    </citation>
    <scope>NUCLEOTIDE SEQUENCE [LARGE SCALE GENOMIC DNA]</scope>
    <source>
        <strain evidence="2 3">ATCC 35022</strain>
    </source>
</reference>
<gene>
    <name evidence="2" type="ORF">SAMN02982931_04387</name>
</gene>
<dbReference type="AlphaFoldDB" id="A0A1G6ECM3"/>